<accession>A0A4Y2MNW2</accession>
<dbReference type="GO" id="GO:0003676">
    <property type="term" value="F:nucleic acid binding"/>
    <property type="evidence" value="ECO:0007669"/>
    <property type="project" value="InterPro"/>
</dbReference>
<keyword evidence="2" id="KW-1185">Reference proteome</keyword>
<dbReference type="EMBL" id="BGPR01007583">
    <property type="protein sequence ID" value="GBN28020.1"/>
    <property type="molecule type" value="Genomic_DNA"/>
</dbReference>
<evidence type="ECO:0000313" key="1">
    <source>
        <dbReference type="EMBL" id="GBN28020.1"/>
    </source>
</evidence>
<dbReference type="OrthoDB" id="25402at2759"/>
<protein>
    <recommendedName>
        <fullName evidence="3">Tc1-like transposase DDE domain-containing protein</fullName>
    </recommendedName>
</protein>
<name>A0A4Y2MNW2_ARAVE</name>
<organism evidence="1 2">
    <name type="scientific">Araneus ventricosus</name>
    <name type="common">Orbweaver spider</name>
    <name type="synonym">Epeira ventricosa</name>
    <dbReference type="NCBI Taxonomy" id="182803"/>
    <lineage>
        <taxon>Eukaryota</taxon>
        <taxon>Metazoa</taxon>
        <taxon>Ecdysozoa</taxon>
        <taxon>Arthropoda</taxon>
        <taxon>Chelicerata</taxon>
        <taxon>Arachnida</taxon>
        <taxon>Araneae</taxon>
        <taxon>Araneomorphae</taxon>
        <taxon>Entelegynae</taxon>
        <taxon>Araneoidea</taxon>
        <taxon>Araneidae</taxon>
        <taxon>Araneus</taxon>
    </lineage>
</organism>
<evidence type="ECO:0000313" key="2">
    <source>
        <dbReference type="Proteomes" id="UP000499080"/>
    </source>
</evidence>
<comment type="caution">
    <text evidence="1">The sequence shown here is derived from an EMBL/GenBank/DDBJ whole genome shotgun (WGS) entry which is preliminary data.</text>
</comment>
<dbReference type="InterPro" id="IPR036397">
    <property type="entry name" value="RNaseH_sf"/>
</dbReference>
<sequence>MDESRFSLQSDSRCYLIWRSPGTHYHPSNIREKDAYGGGSVWGGISWGERTDLHVFARGTVNAQAYRDDILDAYVRPYAGAKGDDFLLQDDNARLHRVIITLWMIIFSRKQFSVWGGQLDHRT</sequence>
<dbReference type="Gene3D" id="3.30.420.10">
    <property type="entry name" value="Ribonuclease H-like superfamily/Ribonuclease H"/>
    <property type="match status" value="1"/>
</dbReference>
<gene>
    <name evidence="1" type="ORF">AVEN_82005_1</name>
</gene>
<evidence type="ECO:0008006" key="3">
    <source>
        <dbReference type="Google" id="ProtNLM"/>
    </source>
</evidence>
<dbReference type="AlphaFoldDB" id="A0A4Y2MNW2"/>
<reference evidence="1 2" key="1">
    <citation type="journal article" date="2019" name="Sci. Rep.">
        <title>Orb-weaving spider Araneus ventricosus genome elucidates the spidroin gene catalogue.</title>
        <authorList>
            <person name="Kono N."/>
            <person name="Nakamura H."/>
            <person name="Ohtoshi R."/>
            <person name="Moran D.A.P."/>
            <person name="Shinohara A."/>
            <person name="Yoshida Y."/>
            <person name="Fujiwara M."/>
            <person name="Mori M."/>
            <person name="Tomita M."/>
            <person name="Arakawa K."/>
        </authorList>
    </citation>
    <scope>NUCLEOTIDE SEQUENCE [LARGE SCALE GENOMIC DNA]</scope>
</reference>
<proteinExistence type="predicted"/>
<dbReference type="Proteomes" id="UP000499080">
    <property type="component" value="Unassembled WGS sequence"/>
</dbReference>